<comment type="caution">
    <text evidence="1">The sequence shown here is derived from an EMBL/GenBank/DDBJ whole genome shotgun (WGS) entry which is preliminary data.</text>
</comment>
<reference evidence="1" key="1">
    <citation type="submission" date="2021-01" db="EMBL/GenBank/DDBJ databases">
        <authorList>
            <consortium name="Genoscope - CEA"/>
            <person name="William W."/>
        </authorList>
    </citation>
    <scope>NUCLEOTIDE SEQUENCE</scope>
</reference>
<organism evidence="1 2">
    <name type="scientific">Paramecium primaurelia</name>
    <dbReference type="NCBI Taxonomy" id="5886"/>
    <lineage>
        <taxon>Eukaryota</taxon>
        <taxon>Sar</taxon>
        <taxon>Alveolata</taxon>
        <taxon>Ciliophora</taxon>
        <taxon>Intramacronucleata</taxon>
        <taxon>Oligohymenophorea</taxon>
        <taxon>Peniculida</taxon>
        <taxon>Parameciidae</taxon>
        <taxon>Paramecium</taxon>
    </lineage>
</organism>
<evidence type="ECO:0000313" key="2">
    <source>
        <dbReference type="Proteomes" id="UP000688137"/>
    </source>
</evidence>
<proteinExistence type="predicted"/>
<dbReference type="AlphaFoldDB" id="A0A8S1NHF2"/>
<accession>A0A8S1NHF2</accession>
<protein>
    <submittedName>
        <fullName evidence="1">Uncharacterized protein</fullName>
    </submittedName>
</protein>
<name>A0A8S1NHF2_PARPR</name>
<keyword evidence="2" id="KW-1185">Reference proteome</keyword>
<evidence type="ECO:0000313" key="1">
    <source>
        <dbReference type="EMBL" id="CAD8091920.1"/>
    </source>
</evidence>
<dbReference type="EMBL" id="CAJJDM010000092">
    <property type="protein sequence ID" value="CAD8091920.1"/>
    <property type="molecule type" value="Genomic_DNA"/>
</dbReference>
<dbReference type="Proteomes" id="UP000688137">
    <property type="component" value="Unassembled WGS sequence"/>
</dbReference>
<sequence>MVRKLQLESINLHFQNVKGILGLFQFDIHINQVNKIKNYYNKIQMMELMEDVELMIQVVNQRELQLSLIKKRYSFQKQVETQNIGKFQQIFQDNNAKLIILNIQYIILIKQLNVKSKIDYQSSLLFSLLLSIRRLTMLRNLINKLQETLINLLRIEIMLIILVQRLITKQLKLKITYRNH</sequence>
<gene>
    <name evidence="1" type="ORF">PPRIM_AZ9-3.1.T0890127</name>
</gene>